<evidence type="ECO:0000259" key="3">
    <source>
        <dbReference type="PROSITE" id="PS50891"/>
    </source>
</evidence>
<accession>A0A7J6VVJ2</accession>
<dbReference type="InterPro" id="IPR004883">
    <property type="entry name" value="LOB"/>
</dbReference>
<evidence type="ECO:0000313" key="4">
    <source>
        <dbReference type="EMBL" id="KAF5189116.1"/>
    </source>
</evidence>
<dbReference type="OrthoDB" id="1937566at2759"/>
<dbReference type="Proteomes" id="UP000554482">
    <property type="component" value="Unassembled WGS sequence"/>
</dbReference>
<feature type="domain" description="LOB" evidence="3">
    <location>
        <begin position="101"/>
        <end position="203"/>
    </location>
</feature>
<organism evidence="4 5">
    <name type="scientific">Thalictrum thalictroides</name>
    <name type="common">Rue-anemone</name>
    <name type="synonym">Anemone thalictroides</name>
    <dbReference type="NCBI Taxonomy" id="46969"/>
    <lineage>
        <taxon>Eukaryota</taxon>
        <taxon>Viridiplantae</taxon>
        <taxon>Streptophyta</taxon>
        <taxon>Embryophyta</taxon>
        <taxon>Tracheophyta</taxon>
        <taxon>Spermatophyta</taxon>
        <taxon>Magnoliopsida</taxon>
        <taxon>Ranunculales</taxon>
        <taxon>Ranunculaceae</taxon>
        <taxon>Thalictroideae</taxon>
        <taxon>Thalictrum</taxon>
    </lineage>
</organism>
<proteinExistence type="inferred from homology"/>
<evidence type="ECO:0000256" key="2">
    <source>
        <dbReference type="SAM" id="MobiDB-lite"/>
    </source>
</evidence>
<dbReference type="PANTHER" id="PTHR31301">
    <property type="entry name" value="LOB DOMAIN-CONTAINING PROTEIN 4-RELATED"/>
    <property type="match status" value="1"/>
</dbReference>
<feature type="non-terminal residue" evidence="4">
    <location>
        <position position="328"/>
    </location>
</feature>
<gene>
    <name evidence="4" type="ORF">FRX31_021297</name>
</gene>
<name>A0A7J6VVJ2_THATH</name>
<sequence length="328" mass="36129">MAEDKAATIEQGDDGVPGDSQSNVMVGVHGNRKRRVQTPGGAKKTRMHGNNLGGVDNYASDKIIPMHGDNSRGEAIASAVILGDNNGTGGGSTVAGAHKKGQCASCKNTKKKCDETCKLAPYFPVDKEEDYLLVHKIFGRNNIIKSVINLESQDDATTAIDSLIWEAQCWKDDPIGGPYREYKRLLQDNQRFKEENKQLLLRSFNVQTIPNHYMTHGSVINHNSVGSPNMIDSGVNRVYNNSMNHNGHDSSVNYALNNISGIDIDNDRFLDALSNQSLNFCAQPYNYNIPPTQQQQQPTAVQDADHSLNNVTNSTRSCHDIYSHLIFP</sequence>
<dbReference type="PROSITE" id="PS50891">
    <property type="entry name" value="LOB"/>
    <property type="match status" value="1"/>
</dbReference>
<dbReference type="EMBL" id="JABWDY010025948">
    <property type="protein sequence ID" value="KAF5189116.1"/>
    <property type="molecule type" value="Genomic_DNA"/>
</dbReference>
<dbReference type="PANTHER" id="PTHR31301:SF19">
    <property type="entry name" value="LOB DOMAIN-CONTAINING PROTEIN 2"/>
    <property type="match status" value="1"/>
</dbReference>
<comment type="similarity">
    <text evidence="1">Belongs to the LOB domain-containing protein family.</text>
</comment>
<dbReference type="Pfam" id="PF03195">
    <property type="entry name" value="LOB"/>
    <property type="match status" value="1"/>
</dbReference>
<protein>
    <submittedName>
        <fullName evidence="4">Lob domain-containing protein</fullName>
    </submittedName>
</protein>
<keyword evidence="5" id="KW-1185">Reference proteome</keyword>
<evidence type="ECO:0000256" key="1">
    <source>
        <dbReference type="ARBA" id="ARBA00005474"/>
    </source>
</evidence>
<dbReference type="AlphaFoldDB" id="A0A7J6VVJ2"/>
<comment type="caution">
    <text evidence="4">The sequence shown here is derived from an EMBL/GenBank/DDBJ whole genome shotgun (WGS) entry which is preliminary data.</text>
</comment>
<feature type="region of interest" description="Disordered" evidence="2">
    <location>
        <begin position="1"/>
        <end position="54"/>
    </location>
</feature>
<evidence type="ECO:0000313" key="5">
    <source>
        <dbReference type="Proteomes" id="UP000554482"/>
    </source>
</evidence>
<reference evidence="4 5" key="1">
    <citation type="submission" date="2020-06" db="EMBL/GenBank/DDBJ databases">
        <title>Transcriptomic and genomic resources for Thalictrum thalictroides and T. hernandezii: Facilitating candidate gene discovery in an emerging model plant lineage.</title>
        <authorList>
            <person name="Arias T."/>
            <person name="Riano-Pachon D.M."/>
            <person name="Di Stilio V.S."/>
        </authorList>
    </citation>
    <scope>NUCLEOTIDE SEQUENCE [LARGE SCALE GENOMIC DNA]</scope>
    <source>
        <strain evidence="5">cv. WT478/WT964</strain>
        <tissue evidence="4">Leaves</tissue>
    </source>
</reference>